<evidence type="ECO:0000313" key="2">
    <source>
        <dbReference type="Proteomes" id="UP000507222"/>
    </source>
</evidence>
<reference evidence="1 2" key="1">
    <citation type="submission" date="2020-05" db="EMBL/GenBank/DDBJ databases">
        <authorList>
            <person name="Campoy J."/>
            <person name="Schneeberger K."/>
            <person name="Spophaly S."/>
        </authorList>
    </citation>
    <scope>NUCLEOTIDE SEQUENCE [LARGE SCALE GENOMIC DNA]</scope>
    <source>
        <strain evidence="1">PruArmRojPasFocal</strain>
    </source>
</reference>
<dbReference type="EMBL" id="CAEKDK010000007">
    <property type="protein sequence ID" value="CAB4286123.1"/>
    <property type="molecule type" value="Genomic_DNA"/>
</dbReference>
<dbReference type="AlphaFoldDB" id="A0A6J5VDA2"/>
<gene>
    <name evidence="1" type="ORF">CURHAP_LOCUS42849</name>
</gene>
<protein>
    <submittedName>
        <fullName evidence="1">Uncharacterized protein</fullName>
    </submittedName>
</protein>
<organism evidence="1 2">
    <name type="scientific">Prunus armeniaca</name>
    <name type="common">Apricot</name>
    <name type="synonym">Armeniaca vulgaris</name>
    <dbReference type="NCBI Taxonomy" id="36596"/>
    <lineage>
        <taxon>Eukaryota</taxon>
        <taxon>Viridiplantae</taxon>
        <taxon>Streptophyta</taxon>
        <taxon>Embryophyta</taxon>
        <taxon>Tracheophyta</taxon>
        <taxon>Spermatophyta</taxon>
        <taxon>Magnoliopsida</taxon>
        <taxon>eudicotyledons</taxon>
        <taxon>Gunneridae</taxon>
        <taxon>Pentapetalae</taxon>
        <taxon>rosids</taxon>
        <taxon>fabids</taxon>
        <taxon>Rosales</taxon>
        <taxon>Rosaceae</taxon>
        <taxon>Amygdaloideae</taxon>
        <taxon>Amygdaleae</taxon>
        <taxon>Prunus</taxon>
    </lineage>
</organism>
<accession>A0A6J5VDA2</accession>
<name>A0A6J5VDA2_PRUAR</name>
<proteinExistence type="predicted"/>
<dbReference type="Proteomes" id="UP000507222">
    <property type="component" value="Unassembled WGS sequence"/>
</dbReference>
<evidence type="ECO:0000313" key="1">
    <source>
        <dbReference type="EMBL" id="CAB4286123.1"/>
    </source>
</evidence>
<sequence length="121" mass="13354">MLRTQPSILPNLRKTIIRVQFLNPNTSLDLPVAYAPNACSLLHVNLLLKILLPCEPITQVGLNILVGLNQINKNIAELNGIRLNSMNIECLPKSNYLKCGLKTQEASGEKAMPAQPPKPIY</sequence>